<accession>A0ABY7CJ99</accession>
<evidence type="ECO:0000256" key="1">
    <source>
        <dbReference type="SAM" id="MobiDB-lite"/>
    </source>
</evidence>
<keyword evidence="3" id="KW-1185">Reference proteome</keyword>
<dbReference type="EMBL" id="CP110425">
    <property type="protein sequence ID" value="WAQ85189.1"/>
    <property type="molecule type" value="Genomic_DNA"/>
</dbReference>
<proteinExistence type="predicted"/>
<protein>
    <submittedName>
        <fullName evidence="2">Uncharacterized protein</fullName>
    </submittedName>
</protein>
<dbReference type="Proteomes" id="UP001164743">
    <property type="component" value="Chromosome 5A"/>
</dbReference>
<evidence type="ECO:0000313" key="3">
    <source>
        <dbReference type="Proteomes" id="UP001164743"/>
    </source>
</evidence>
<feature type="region of interest" description="Disordered" evidence="1">
    <location>
        <begin position="46"/>
        <end position="69"/>
    </location>
</feature>
<evidence type="ECO:0000313" key="2">
    <source>
        <dbReference type="EMBL" id="WAQ85189.1"/>
    </source>
</evidence>
<dbReference type="GeneID" id="77810454"/>
<name>A0ABY7CJ99_9BASI</name>
<sequence length="89" mass="9555">MRFLDVRAGCVRRRLAGWWMSGRMRATGERANMRLLVDAFHQGMGGSGGSLKGPLRESPKGRASPFLPTDEELSLAGSVGASKAHKASL</sequence>
<organism evidence="2 3">
    <name type="scientific">Puccinia triticina</name>
    <dbReference type="NCBI Taxonomy" id="208348"/>
    <lineage>
        <taxon>Eukaryota</taxon>
        <taxon>Fungi</taxon>
        <taxon>Dikarya</taxon>
        <taxon>Basidiomycota</taxon>
        <taxon>Pucciniomycotina</taxon>
        <taxon>Pucciniomycetes</taxon>
        <taxon>Pucciniales</taxon>
        <taxon>Pucciniaceae</taxon>
        <taxon>Puccinia</taxon>
    </lineage>
</organism>
<dbReference type="RefSeq" id="XP_053020744.1">
    <property type="nucleotide sequence ID" value="XM_053169559.1"/>
</dbReference>
<reference evidence="2" key="1">
    <citation type="submission" date="2022-10" db="EMBL/GenBank/DDBJ databases">
        <title>Puccinia triticina Genome sequencing and assembly.</title>
        <authorList>
            <person name="Li C."/>
        </authorList>
    </citation>
    <scope>NUCLEOTIDE SEQUENCE</scope>
    <source>
        <strain evidence="2">Pt15</strain>
    </source>
</reference>
<gene>
    <name evidence="2" type="ORF">PtA15_5A763</name>
</gene>